<dbReference type="Gene3D" id="3.40.50.300">
    <property type="entry name" value="P-loop containing nucleotide triphosphate hydrolases"/>
    <property type="match status" value="1"/>
</dbReference>
<keyword evidence="2" id="KW-0547">Nucleotide-binding</keyword>
<proteinExistence type="inferred from homology"/>
<comment type="similarity">
    <text evidence="1">Belongs to the GSP E family.</text>
</comment>
<gene>
    <name evidence="6" type="ORF">D7V93_31735</name>
</gene>
<dbReference type="SUPFAM" id="SSF52540">
    <property type="entry name" value="P-loop containing nucleoside triphosphate hydrolases"/>
    <property type="match status" value="1"/>
</dbReference>
<dbReference type="Proteomes" id="UP000272888">
    <property type="component" value="Unassembled WGS sequence"/>
</dbReference>
<evidence type="ECO:0000256" key="1">
    <source>
        <dbReference type="ARBA" id="ARBA00006611"/>
    </source>
</evidence>
<comment type="caution">
    <text evidence="6">The sequence shown here is derived from an EMBL/GenBank/DDBJ whole genome shotgun (WGS) entry which is preliminary data.</text>
</comment>
<keyword evidence="3" id="KW-0067">ATP-binding</keyword>
<dbReference type="Pfam" id="PF00437">
    <property type="entry name" value="T2SSE"/>
    <property type="match status" value="1"/>
</dbReference>
<dbReference type="InterPro" id="IPR003593">
    <property type="entry name" value="AAA+_ATPase"/>
</dbReference>
<dbReference type="GO" id="GO:0005886">
    <property type="term" value="C:plasma membrane"/>
    <property type="evidence" value="ECO:0007669"/>
    <property type="project" value="TreeGrafter"/>
</dbReference>
<evidence type="ECO:0000256" key="3">
    <source>
        <dbReference type="ARBA" id="ARBA00022840"/>
    </source>
</evidence>
<evidence type="ECO:0000313" key="7">
    <source>
        <dbReference type="Proteomes" id="UP000272888"/>
    </source>
</evidence>
<feature type="domain" description="AAA+ ATPase" evidence="5">
    <location>
        <begin position="220"/>
        <end position="326"/>
    </location>
</feature>
<protein>
    <recommendedName>
        <fullName evidence="5">AAA+ ATPase domain-containing protein</fullName>
    </recommendedName>
</protein>
<dbReference type="PANTHER" id="PTHR30258">
    <property type="entry name" value="TYPE II SECRETION SYSTEM PROTEIN GSPE-RELATED"/>
    <property type="match status" value="1"/>
</dbReference>
<dbReference type="RefSeq" id="WP_120646945.1">
    <property type="nucleotide sequence ID" value="NZ_RAWB01000456.1"/>
</dbReference>
<organism evidence="6 7">
    <name type="scientific">Corallococcus llansteffanensis</name>
    <dbReference type="NCBI Taxonomy" id="2316731"/>
    <lineage>
        <taxon>Bacteria</taxon>
        <taxon>Pseudomonadati</taxon>
        <taxon>Myxococcota</taxon>
        <taxon>Myxococcia</taxon>
        <taxon>Myxococcales</taxon>
        <taxon>Cystobacterineae</taxon>
        <taxon>Myxococcaceae</taxon>
        <taxon>Corallococcus</taxon>
    </lineage>
</organism>
<dbReference type="GO" id="GO:0005524">
    <property type="term" value="F:ATP binding"/>
    <property type="evidence" value="ECO:0007669"/>
    <property type="project" value="UniProtKB-KW"/>
</dbReference>
<dbReference type="PANTHER" id="PTHR30258:SF3">
    <property type="entry name" value="SLL1921 PROTEIN"/>
    <property type="match status" value="1"/>
</dbReference>
<dbReference type="SMART" id="SM00382">
    <property type="entry name" value="AAA"/>
    <property type="match status" value="1"/>
</dbReference>
<feature type="region of interest" description="Disordered" evidence="4">
    <location>
        <begin position="68"/>
        <end position="90"/>
    </location>
</feature>
<evidence type="ECO:0000256" key="4">
    <source>
        <dbReference type="SAM" id="MobiDB-lite"/>
    </source>
</evidence>
<dbReference type="AlphaFoldDB" id="A0A3A8P4V4"/>
<name>A0A3A8P4V4_9BACT</name>
<dbReference type="InterPro" id="IPR027417">
    <property type="entry name" value="P-loop_NTPase"/>
</dbReference>
<evidence type="ECO:0000256" key="2">
    <source>
        <dbReference type="ARBA" id="ARBA00022741"/>
    </source>
</evidence>
<evidence type="ECO:0000313" key="6">
    <source>
        <dbReference type="EMBL" id="RKH49571.1"/>
    </source>
</evidence>
<evidence type="ECO:0000259" key="5">
    <source>
        <dbReference type="SMART" id="SM00382"/>
    </source>
</evidence>
<dbReference type="InterPro" id="IPR001482">
    <property type="entry name" value="T2SS/T4SS_dom"/>
</dbReference>
<dbReference type="EMBL" id="RAWB01000456">
    <property type="protein sequence ID" value="RKH49571.1"/>
    <property type="molecule type" value="Genomic_DNA"/>
</dbReference>
<dbReference type="GO" id="GO:0016887">
    <property type="term" value="F:ATP hydrolysis activity"/>
    <property type="evidence" value="ECO:0007669"/>
    <property type="project" value="TreeGrafter"/>
</dbReference>
<feature type="compositionally biased region" description="Acidic residues" evidence="4">
    <location>
        <begin position="68"/>
        <end position="84"/>
    </location>
</feature>
<accession>A0A3A8P4V4</accession>
<reference evidence="7" key="1">
    <citation type="submission" date="2018-09" db="EMBL/GenBank/DDBJ databases">
        <authorList>
            <person name="Livingstone P.G."/>
            <person name="Whitworth D.E."/>
        </authorList>
    </citation>
    <scope>NUCLEOTIDE SEQUENCE [LARGE SCALE GENOMIC DNA]</scope>
    <source>
        <strain evidence="7">CA051B</strain>
    </source>
</reference>
<sequence>MTNPSPKPVPPSTPEVVFASLLKHLGEAGRAPSAAPASPKTPEVLAAALFEVAAGTGAALFSVWAAEDPDEDGDEAGDGDEADTEGPGTRINAGITFFFIAEDGPDRVGLLGAERVPVRQPMSYALYRPLGQALAAHAKRGADPKLPLRGNVSFPAGAADPDLVFRVSFRDDDLGTWTTALARNRETRKAFPSIASLPLAADAGSFLETYFRELNKALFSGQLVLLTGAAGTGRSTTLRALMDALPDNVHALAAVEEPKGGTGGAIGMVRVGKELTVAQAMRSFLRQDPDLLFADEARTLEDVRILCNGALTGHGTACVLDAKTPEDGYAWLTEAMPGLPLMPLIVHHTRDAATGTFAMTLHETKPTEDGTAQQVVPWAPAGGAGVGTAPR</sequence>
<keyword evidence="7" id="KW-1185">Reference proteome</keyword>